<protein>
    <submittedName>
        <fullName evidence="1">FAD/NAD(P)-binding domain-containing protein</fullName>
    </submittedName>
</protein>
<sequence length="267" mass="30038">MHQTASNAKKSTKPTLTDHYLDQLQFVPGVREFIGEEGSMISDSIKSAADYSYSATRYSGDHFRIIGDAARGLSAALTVCASIKGQVSEAIAQEWHDSKVGIAHTRFLFVVLGAYQQMHLQMHPILSDINAKNFDEAFKMFCPVIYGLADSSKGLTDSKVQDMMDTFQNYFDPYVDEEHVMAVRRRYGTEVIRLESPVLEREKIMSLVKDDNDGERVLKKIDAARVFTDDIEVTRMGRHPLLGYVANIEKGQLGLRKFVELSADLEM</sequence>
<dbReference type="Gene3D" id="3.50.50.60">
    <property type="entry name" value="FAD/NAD(P)-binding domain"/>
    <property type="match status" value="1"/>
</dbReference>
<reference evidence="1" key="1">
    <citation type="submission" date="2020-05" db="EMBL/GenBank/DDBJ databases">
        <title>Mycena genomes resolve the evolution of fungal bioluminescence.</title>
        <authorList>
            <person name="Tsai I.J."/>
        </authorList>
    </citation>
    <scope>NUCLEOTIDE SEQUENCE</scope>
    <source>
        <strain evidence="1">160909Yilan</strain>
    </source>
</reference>
<evidence type="ECO:0000313" key="2">
    <source>
        <dbReference type="Proteomes" id="UP000623467"/>
    </source>
</evidence>
<dbReference type="AlphaFoldDB" id="A0A8H6XXG0"/>
<name>A0A8H6XXG0_9AGAR</name>
<proteinExistence type="predicted"/>
<comment type="caution">
    <text evidence="1">The sequence shown here is derived from an EMBL/GenBank/DDBJ whole genome shotgun (WGS) entry which is preliminary data.</text>
</comment>
<organism evidence="1 2">
    <name type="scientific">Mycena sanguinolenta</name>
    <dbReference type="NCBI Taxonomy" id="230812"/>
    <lineage>
        <taxon>Eukaryota</taxon>
        <taxon>Fungi</taxon>
        <taxon>Dikarya</taxon>
        <taxon>Basidiomycota</taxon>
        <taxon>Agaricomycotina</taxon>
        <taxon>Agaricomycetes</taxon>
        <taxon>Agaricomycetidae</taxon>
        <taxon>Agaricales</taxon>
        <taxon>Marasmiineae</taxon>
        <taxon>Mycenaceae</taxon>
        <taxon>Mycena</taxon>
    </lineage>
</organism>
<keyword evidence="2" id="KW-1185">Reference proteome</keyword>
<gene>
    <name evidence="1" type="ORF">MSAN_01755900</name>
</gene>
<evidence type="ECO:0000313" key="1">
    <source>
        <dbReference type="EMBL" id="KAF7348035.1"/>
    </source>
</evidence>
<dbReference type="Proteomes" id="UP000623467">
    <property type="component" value="Unassembled WGS sequence"/>
</dbReference>
<accession>A0A8H6XXG0</accession>
<dbReference type="EMBL" id="JACAZH010000017">
    <property type="protein sequence ID" value="KAF7348035.1"/>
    <property type="molecule type" value="Genomic_DNA"/>
</dbReference>
<dbReference type="InterPro" id="IPR036188">
    <property type="entry name" value="FAD/NAD-bd_sf"/>
</dbReference>
<dbReference type="OrthoDB" id="3340390at2759"/>